<gene>
    <name evidence="4" type="ORF">H2204_013360</name>
</gene>
<accession>A0AA38XQP7</accession>
<dbReference type="GO" id="GO:0050163">
    <property type="term" value="F:oxaloacetate tautomerase activity"/>
    <property type="evidence" value="ECO:0007669"/>
    <property type="project" value="UniProtKB-ARBA"/>
</dbReference>
<dbReference type="InterPro" id="IPR011234">
    <property type="entry name" value="Fumarylacetoacetase-like_C"/>
</dbReference>
<reference evidence="4" key="1">
    <citation type="submission" date="2022-10" db="EMBL/GenBank/DDBJ databases">
        <title>Culturing micro-colonial fungi from biological soil crusts in the Mojave desert and describing Neophaeococcomyces mojavensis, and introducing the new genera and species Taxawa tesnikishii.</title>
        <authorList>
            <person name="Kurbessoian T."/>
            <person name="Stajich J.E."/>
        </authorList>
    </citation>
    <scope>NUCLEOTIDE SEQUENCE</scope>
    <source>
        <strain evidence="4">TK_35</strain>
    </source>
</reference>
<comment type="caution">
    <text evidence="4">The sequence shown here is derived from an EMBL/GenBank/DDBJ whole genome shotgun (WGS) entry which is preliminary data.</text>
</comment>
<dbReference type="FunFam" id="3.90.850.10:FF:000002">
    <property type="entry name" value="2-hydroxyhepta-2,4-diene-1,7-dioate isomerase"/>
    <property type="match status" value="1"/>
</dbReference>
<dbReference type="PANTHER" id="PTHR11820">
    <property type="entry name" value="ACYLPYRUVASE"/>
    <property type="match status" value="1"/>
</dbReference>
<organism evidence="4 5">
    <name type="scientific">Knufia peltigerae</name>
    <dbReference type="NCBI Taxonomy" id="1002370"/>
    <lineage>
        <taxon>Eukaryota</taxon>
        <taxon>Fungi</taxon>
        <taxon>Dikarya</taxon>
        <taxon>Ascomycota</taxon>
        <taxon>Pezizomycotina</taxon>
        <taxon>Eurotiomycetes</taxon>
        <taxon>Chaetothyriomycetidae</taxon>
        <taxon>Chaetothyriales</taxon>
        <taxon>Trichomeriaceae</taxon>
        <taxon>Knufia</taxon>
    </lineage>
</organism>
<name>A0AA38XQP7_9EURO</name>
<evidence type="ECO:0000313" key="4">
    <source>
        <dbReference type="EMBL" id="KAJ9617891.1"/>
    </source>
</evidence>
<proteinExistence type="inferred from homology"/>
<keyword evidence="2" id="KW-0479">Metal-binding</keyword>
<dbReference type="GO" id="GO:0006107">
    <property type="term" value="P:oxaloacetate metabolic process"/>
    <property type="evidence" value="ECO:0007669"/>
    <property type="project" value="UniProtKB-ARBA"/>
</dbReference>
<dbReference type="GO" id="GO:0046872">
    <property type="term" value="F:metal ion binding"/>
    <property type="evidence" value="ECO:0007669"/>
    <property type="project" value="UniProtKB-KW"/>
</dbReference>
<evidence type="ECO:0000313" key="5">
    <source>
        <dbReference type="Proteomes" id="UP001172681"/>
    </source>
</evidence>
<evidence type="ECO:0000259" key="3">
    <source>
        <dbReference type="Pfam" id="PF01557"/>
    </source>
</evidence>
<dbReference type="Proteomes" id="UP001172681">
    <property type="component" value="Unassembled WGS sequence"/>
</dbReference>
<sequence>MVVWERLIRFEASDGGTYFGQPIIQNEREDIASIADSGELQAAVIEGDDVFADSATVTPNVKKVHKLLGPLTSSEVPIIRCVGLNYQKHIQEGGRSPPPYPSMFVKPAECVADHDSVVYIPPLAQEEQLDYEGELTIVIGKDGKDISPRNALDYVAGYTVGNDLSARKWQRDPAYAGGVPQWCFSKGFDHFAPLGPSIVSTVKLGDASGLRLRTLVNGEVRQDTDTSDLLFGVKTLVSFLSQGTTLKKGSLIMTGTPSGVAMGMQEPKWLKDGDVIEVSVERIGSLRHRVSFTAP</sequence>
<dbReference type="Pfam" id="PF01557">
    <property type="entry name" value="FAA_hydrolase"/>
    <property type="match status" value="1"/>
</dbReference>
<dbReference type="InterPro" id="IPR036663">
    <property type="entry name" value="Fumarylacetoacetase_C_sf"/>
</dbReference>
<dbReference type="AlphaFoldDB" id="A0AA38XQP7"/>
<dbReference type="EMBL" id="JAPDRN010000150">
    <property type="protein sequence ID" value="KAJ9617891.1"/>
    <property type="molecule type" value="Genomic_DNA"/>
</dbReference>
<dbReference type="SUPFAM" id="SSF56529">
    <property type="entry name" value="FAH"/>
    <property type="match status" value="1"/>
</dbReference>
<feature type="domain" description="Fumarylacetoacetase-like C-terminal" evidence="3">
    <location>
        <begin position="79"/>
        <end position="290"/>
    </location>
</feature>
<dbReference type="Gene3D" id="3.90.850.10">
    <property type="entry name" value="Fumarylacetoacetase-like, C-terminal domain"/>
    <property type="match status" value="1"/>
</dbReference>
<keyword evidence="5" id="KW-1185">Reference proteome</keyword>
<evidence type="ECO:0000256" key="2">
    <source>
        <dbReference type="ARBA" id="ARBA00022723"/>
    </source>
</evidence>
<dbReference type="PANTHER" id="PTHR11820:SF100">
    <property type="entry name" value="FUMARYLACETOACETATE HYDROLASE FAMILY PROTEIN (AFU_ORTHOLOGUE AFUA_4G01490)"/>
    <property type="match status" value="1"/>
</dbReference>
<comment type="similarity">
    <text evidence="1">Belongs to the FAH family.</text>
</comment>
<evidence type="ECO:0000256" key="1">
    <source>
        <dbReference type="ARBA" id="ARBA00010211"/>
    </source>
</evidence>
<protein>
    <recommendedName>
        <fullName evidence="3">Fumarylacetoacetase-like C-terminal domain-containing protein</fullName>
    </recommendedName>
</protein>